<reference evidence="2" key="1">
    <citation type="submission" date="2021-06" db="EMBL/GenBank/DDBJ databases">
        <authorList>
            <person name="Kallberg Y."/>
            <person name="Tangrot J."/>
            <person name="Rosling A."/>
        </authorList>
    </citation>
    <scope>NUCLEOTIDE SEQUENCE</scope>
    <source>
        <strain evidence="2">87-6 pot B 2015</strain>
    </source>
</reference>
<feature type="compositionally biased region" description="Basic residues" evidence="1">
    <location>
        <begin position="43"/>
        <end position="52"/>
    </location>
</feature>
<protein>
    <submittedName>
        <fullName evidence="2">2360_t:CDS:1</fullName>
    </submittedName>
</protein>
<organism evidence="2 3">
    <name type="scientific">Funneliformis mosseae</name>
    <name type="common">Endomycorrhizal fungus</name>
    <name type="synonym">Glomus mosseae</name>
    <dbReference type="NCBI Taxonomy" id="27381"/>
    <lineage>
        <taxon>Eukaryota</taxon>
        <taxon>Fungi</taxon>
        <taxon>Fungi incertae sedis</taxon>
        <taxon>Mucoromycota</taxon>
        <taxon>Glomeromycotina</taxon>
        <taxon>Glomeromycetes</taxon>
        <taxon>Glomerales</taxon>
        <taxon>Glomeraceae</taxon>
        <taxon>Funneliformis</taxon>
    </lineage>
</organism>
<name>A0A9N9BVN6_FUNMO</name>
<feature type="region of interest" description="Disordered" evidence="1">
    <location>
        <begin position="25"/>
        <end position="73"/>
    </location>
</feature>
<dbReference type="Proteomes" id="UP000789375">
    <property type="component" value="Unassembled WGS sequence"/>
</dbReference>
<evidence type="ECO:0000313" key="2">
    <source>
        <dbReference type="EMBL" id="CAG8577604.1"/>
    </source>
</evidence>
<feature type="compositionally biased region" description="Basic and acidic residues" evidence="1">
    <location>
        <begin position="56"/>
        <end position="65"/>
    </location>
</feature>
<evidence type="ECO:0000313" key="3">
    <source>
        <dbReference type="Proteomes" id="UP000789375"/>
    </source>
</evidence>
<sequence length="73" mass="8141">MKDETKGDSIGESIFLKPKMYLVLPAGHDPKTSDNSNSEDSKKKHSIQKAKASKISPEKAEEKAMKVRLQVKK</sequence>
<gene>
    <name evidence="2" type="ORF">FMOSSE_LOCUS7783</name>
</gene>
<dbReference type="AlphaFoldDB" id="A0A9N9BVN6"/>
<evidence type="ECO:0000256" key="1">
    <source>
        <dbReference type="SAM" id="MobiDB-lite"/>
    </source>
</evidence>
<accession>A0A9N9BVN6</accession>
<comment type="caution">
    <text evidence="2">The sequence shown here is derived from an EMBL/GenBank/DDBJ whole genome shotgun (WGS) entry which is preliminary data.</text>
</comment>
<proteinExistence type="predicted"/>
<dbReference type="EMBL" id="CAJVPP010001886">
    <property type="protein sequence ID" value="CAG8577604.1"/>
    <property type="molecule type" value="Genomic_DNA"/>
</dbReference>
<keyword evidence="3" id="KW-1185">Reference proteome</keyword>